<comment type="caution">
    <text evidence="2">The sequence shown here is derived from an EMBL/GenBank/DDBJ whole genome shotgun (WGS) entry which is preliminary data.</text>
</comment>
<evidence type="ECO:0000313" key="2">
    <source>
        <dbReference type="EMBL" id="KID42633.1"/>
    </source>
</evidence>
<sequence>MKKLDQEWINQLPLKNVQSLSPVSGGDINDSYQVKTPDHVYFMKVQPGRGKQFFDHEVEGIHLLSQAANVPTVVSSGEINGDGFLILDWIDVGSGNQYDLGKMVANVHKVHNDQFGLDHNFDAGKIPKNNHWQDTWQKFYVEQRIDPLVKIAAKKGRWNDSRDQHYQVMRQQIIDYYTKHPVTPSLLHGDLWSGNAIFTSKHEPMLIDPDVYFGDREYDLGVTTVFGGFDRDFYRGYNDTYPIEPGFENRVGWYRFYYALVHVVLFGETFGPLLDGILSSFN</sequence>
<name>A0A0C1Q411_9LACO</name>
<reference evidence="2 3" key="1">
    <citation type="submission" date="2014-06" db="EMBL/GenBank/DDBJ databases">
        <title>Functional and comparative genomic analyses of the Drosophila gut microbiota identify candidate symbiosis factors.</title>
        <authorList>
            <person name="Newell P.D."/>
            <person name="Chaston J.M."/>
            <person name="Douglas A.E."/>
        </authorList>
    </citation>
    <scope>NUCLEOTIDE SEQUENCE [LARGE SCALE GENOMIC DNA]</scope>
    <source>
        <strain evidence="2 3">DmCS_002</strain>
    </source>
</reference>
<dbReference type="PIRSF" id="PIRSF006221">
    <property type="entry name" value="Ketosamine-3-kinase"/>
    <property type="match status" value="1"/>
</dbReference>
<dbReference type="InterPro" id="IPR016477">
    <property type="entry name" value="Fructo-/Ketosamine-3-kinase"/>
</dbReference>
<dbReference type="Gene3D" id="3.90.1200.10">
    <property type="match status" value="1"/>
</dbReference>
<keyword evidence="1" id="KW-0808">Transferase</keyword>
<dbReference type="GO" id="GO:0016301">
    <property type="term" value="F:kinase activity"/>
    <property type="evidence" value="ECO:0007669"/>
    <property type="project" value="UniProtKB-UniRule"/>
</dbReference>
<organism evidence="2 3">
    <name type="scientific">Fructilactobacillus fructivorans</name>
    <dbReference type="NCBI Taxonomy" id="1614"/>
    <lineage>
        <taxon>Bacteria</taxon>
        <taxon>Bacillati</taxon>
        <taxon>Bacillota</taxon>
        <taxon>Bacilli</taxon>
        <taxon>Lactobacillales</taxon>
        <taxon>Lactobacillaceae</taxon>
        <taxon>Fructilactobacillus</taxon>
    </lineage>
</organism>
<dbReference type="AlphaFoldDB" id="A0A0C1Q411"/>
<proteinExistence type="inferred from homology"/>
<dbReference type="GeneID" id="74912792"/>
<gene>
    <name evidence="2" type="ORF">LfDm3_0085</name>
</gene>
<dbReference type="Pfam" id="PF03881">
    <property type="entry name" value="Fructosamin_kin"/>
    <property type="match status" value="1"/>
</dbReference>
<dbReference type="PANTHER" id="PTHR12149:SF8">
    <property type="entry name" value="PROTEIN-RIBULOSAMINE 3-KINASE"/>
    <property type="match status" value="1"/>
</dbReference>
<accession>A0A0C1Q411</accession>
<dbReference type="Gene3D" id="3.30.200.20">
    <property type="entry name" value="Phosphorylase Kinase, domain 1"/>
    <property type="match status" value="1"/>
</dbReference>
<protein>
    <submittedName>
        <fullName evidence="2">Ribulosamine/erythrulosamine 3-kinase potentially involved in protein deglycation</fullName>
    </submittedName>
</protein>
<comment type="similarity">
    <text evidence="1">Belongs to the fructosamine kinase family.</text>
</comment>
<evidence type="ECO:0000256" key="1">
    <source>
        <dbReference type="PIRNR" id="PIRNR006221"/>
    </source>
</evidence>
<dbReference type="InterPro" id="IPR011009">
    <property type="entry name" value="Kinase-like_dom_sf"/>
</dbReference>
<dbReference type="PATRIC" id="fig|1614.7.peg.77"/>
<dbReference type="SUPFAM" id="SSF56112">
    <property type="entry name" value="Protein kinase-like (PK-like)"/>
    <property type="match status" value="1"/>
</dbReference>
<keyword evidence="3" id="KW-1185">Reference proteome</keyword>
<keyword evidence="1 2" id="KW-0418">Kinase</keyword>
<dbReference type="RefSeq" id="WP_039142979.1">
    <property type="nucleotide sequence ID" value="NZ_JOJZ01000007.1"/>
</dbReference>
<dbReference type="Proteomes" id="UP000031397">
    <property type="component" value="Unassembled WGS sequence"/>
</dbReference>
<evidence type="ECO:0000313" key="3">
    <source>
        <dbReference type="Proteomes" id="UP000031397"/>
    </source>
</evidence>
<dbReference type="OrthoDB" id="5291879at2"/>
<dbReference type="EMBL" id="JOJZ01000007">
    <property type="protein sequence ID" value="KID42633.1"/>
    <property type="molecule type" value="Genomic_DNA"/>
</dbReference>
<dbReference type="PANTHER" id="PTHR12149">
    <property type="entry name" value="FRUCTOSAMINE 3 KINASE-RELATED PROTEIN"/>
    <property type="match status" value="1"/>
</dbReference>